<organism evidence="1">
    <name type="scientific">termite gut metagenome</name>
    <dbReference type="NCBI Taxonomy" id="433724"/>
    <lineage>
        <taxon>unclassified sequences</taxon>
        <taxon>metagenomes</taxon>
        <taxon>organismal metagenomes</taxon>
    </lineage>
</organism>
<reference evidence="1" key="1">
    <citation type="submission" date="2019-03" db="EMBL/GenBank/DDBJ databases">
        <title>Single cell metagenomics reveals metabolic interactions within the superorganism composed of flagellate Streblomastix strix and complex community of Bacteroidetes bacteria on its surface.</title>
        <authorList>
            <person name="Treitli S.C."/>
            <person name="Kolisko M."/>
            <person name="Husnik F."/>
            <person name="Keeling P."/>
            <person name="Hampl V."/>
        </authorList>
    </citation>
    <scope>NUCLEOTIDE SEQUENCE</scope>
    <source>
        <strain evidence="1">STM</strain>
    </source>
</reference>
<sequence>MIAALWLSLACSYCHATLALSETIPSWKDELKTEIPYAHQNGGINTSKEIAVPIWAAGCEKEMNVTLGFRAVFQAKPGQDLVLKIVASSIYRASLNGEFLGSGPARAAHSYFRVDEY</sequence>
<dbReference type="Gene3D" id="2.60.120.260">
    <property type="entry name" value="Galactose-binding domain-like"/>
    <property type="match status" value="1"/>
</dbReference>
<evidence type="ECO:0000313" key="1">
    <source>
        <dbReference type="EMBL" id="KAA6327729.1"/>
    </source>
</evidence>
<name>A0A5J4R1Z6_9ZZZZ</name>
<comment type="caution">
    <text evidence="1">The sequence shown here is derived from an EMBL/GenBank/DDBJ whole genome shotgun (WGS) entry which is preliminary data.</text>
</comment>
<gene>
    <name evidence="1" type="ORF">EZS27_023306</name>
</gene>
<dbReference type="AlphaFoldDB" id="A0A5J4R1Z6"/>
<accession>A0A5J4R1Z6</accession>
<protein>
    <recommendedName>
        <fullName evidence="2">Bacterial alpha-L-rhamnosidase N-terminal domain-containing protein</fullName>
    </recommendedName>
</protein>
<proteinExistence type="predicted"/>
<evidence type="ECO:0008006" key="2">
    <source>
        <dbReference type="Google" id="ProtNLM"/>
    </source>
</evidence>
<dbReference type="EMBL" id="SNRY01001940">
    <property type="protein sequence ID" value="KAA6327729.1"/>
    <property type="molecule type" value="Genomic_DNA"/>
</dbReference>